<dbReference type="AlphaFoldDB" id="A0A161TSD4"/>
<evidence type="ECO:0000313" key="2">
    <source>
        <dbReference type="EMBL" id="KZE69361.1"/>
    </source>
</evidence>
<dbReference type="Pfam" id="PF02810">
    <property type="entry name" value="SEC-C"/>
    <property type="match status" value="1"/>
</dbReference>
<reference evidence="3" key="1">
    <citation type="submission" date="2016-01" db="EMBL/GenBank/DDBJ databases">
        <title>Draft genome of Chromobacterium sp. F49.</title>
        <authorList>
            <person name="Hong K.W."/>
        </authorList>
    </citation>
    <scope>NUCLEOTIDE SEQUENCE [LARGE SCALE GENOMIC DNA]</scope>
    <source>
        <strain evidence="3">P7IIIA</strain>
    </source>
</reference>
<accession>A0A161TSD4</accession>
<keyword evidence="3" id="KW-1185">Reference proteome</keyword>
<sequence length="346" mass="38837">MSMIGRNDPCYCGSGKKYKKCCLHKEEQTREVSFHQEGLIKFALENFQQDLAARTSQYVKKYPVAKDQEQTYANIAVCWEIFCSRIQDGKTPVELYVEQVKGTVKPEVADILASWITAAPSLYKVLEQKTGFIFTVQEIWSKEVYDVTINAAEKPKLESALLGTLVSNGINHEFYVGYVEMPMSELPPLKAAVEKIQPLADAKEIFKKEFPAVLQLSLIDISEGVPQPSKEDKPGDEEKKSAVTENSKTAEVSDQQEEKYTAVTDLVKANAETEVIEEAEKLWSEYITESKPAIRKEEIYAAALDYLVSKDIRGIASTQAETAKKYGVSPASLSSRYREMKELLSV</sequence>
<comment type="caution">
    <text evidence="2">The sequence shown here is derived from an EMBL/GenBank/DDBJ whole genome shotgun (WGS) entry which is preliminary data.</text>
</comment>
<gene>
    <name evidence="2" type="ORF">AWM68_03590</name>
</gene>
<dbReference type="RefSeq" id="WP_066236910.1">
    <property type="nucleotide sequence ID" value="NZ_LRFC01000001.1"/>
</dbReference>
<feature type="region of interest" description="Disordered" evidence="1">
    <location>
        <begin position="225"/>
        <end position="257"/>
    </location>
</feature>
<dbReference type="SUPFAM" id="SSF103642">
    <property type="entry name" value="Sec-C motif"/>
    <property type="match status" value="1"/>
</dbReference>
<dbReference type="Gene3D" id="3.10.450.50">
    <property type="match status" value="1"/>
</dbReference>
<evidence type="ECO:0008006" key="4">
    <source>
        <dbReference type="Google" id="ProtNLM"/>
    </source>
</evidence>
<dbReference type="OrthoDB" id="6399948at2"/>
<proteinExistence type="predicted"/>
<name>A0A161TSD4_9BACL</name>
<dbReference type="Proteomes" id="UP000076567">
    <property type="component" value="Unassembled WGS sequence"/>
</dbReference>
<dbReference type="EMBL" id="LRFC01000001">
    <property type="protein sequence ID" value="KZE69361.1"/>
    <property type="molecule type" value="Genomic_DNA"/>
</dbReference>
<organism evidence="2 3">
    <name type="scientific">Fictibacillus phosphorivorans</name>
    <dbReference type="NCBI Taxonomy" id="1221500"/>
    <lineage>
        <taxon>Bacteria</taxon>
        <taxon>Bacillati</taxon>
        <taxon>Bacillota</taxon>
        <taxon>Bacilli</taxon>
        <taxon>Bacillales</taxon>
        <taxon>Fictibacillaceae</taxon>
        <taxon>Fictibacillus</taxon>
    </lineage>
</organism>
<protein>
    <recommendedName>
        <fullName evidence="4">HTH psq-type domain-containing protein</fullName>
    </recommendedName>
</protein>
<dbReference type="InterPro" id="IPR004027">
    <property type="entry name" value="SEC_C_motif"/>
</dbReference>
<feature type="compositionally biased region" description="Basic and acidic residues" evidence="1">
    <location>
        <begin position="229"/>
        <end position="242"/>
    </location>
</feature>
<feature type="compositionally biased region" description="Polar residues" evidence="1">
    <location>
        <begin position="243"/>
        <end position="253"/>
    </location>
</feature>
<evidence type="ECO:0000256" key="1">
    <source>
        <dbReference type="SAM" id="MobiDB-lite"/>
    </source>
</evidence>
<evidence type="ECO:0000313" key="3">
    <source>
        <dbReference type="Proteomes" id="UP000076567"/>
    </source>
</evidence>